<dbReference type="EMBL" id="AP018216">
    <property type="protein sequence ID" value="BAY69495.1"/>
    <property type="molecule type" value="Genomic_DNA"/>
</dbReference>
<gene>
    <name evidence="2" type="ORF">NIES23_22890</name>
</gene>
<dbReference type="AlphaFoldDB" id="A0A1Z4KKK6"/>
<evidence type="ECO:0000313" key="3">
    <source>
        <dbReference type="Proteomes" id="UP000217507"/>
    </source>
</evidence>
<protein>
    <submittedName>
        <fullName evidence="2">Uncharacterized protein</fullName>
    </submittedName>
</protein>
<dbReference type="Proteomes" id="UP000217507">
    <property type="component" value="Chromosome"/>
</dbReference>
<keyword evidence="1" id="KW-0472">Membrane</keyword>
<reference evidence="2 3" key="1">
    <citation type="submission" date="2017-06" db="EMBL/GenBank/DDBJ databases">
        <title>Genome sequencing of cyanobaciteial culture collection at National Institute for Environmental Studies (NIES).</title>
        <authorList>
            <person name="Hirose Y."/>
            <person name="Shimura Y."/>
            <person name="Fujisawa T."/>
            <person name="Nakamura Y."/>
            <person name="Kawachi M."/>
        </authorList>
    </citation>
    <scope>NUCLEOTIDE SEQUENCE [LARGE SCALE GENOMIC DNA]</scope>
    <source>
        <strain evidence="2 3">NIES-23</strain>
    </source>
</reference>
<evidence type="ECO:0000313" key="2">
    <source>
        <dbReference type="EMBL" id="BAY69495.1"/>
    </source>
</evidence>
<sequence>MESKPRIFKQTAKETALLFAGGSGAGLIIFALFGGLWQVTHFWWVMAATTIFCGLLAVVFRQKFQQMLNALIDNAPWI</sequence>
<keyword evidence="1" id="KW-0812">Transmembrane</keyword>
<feature type="transmembrane region" description="Helical" evidence="1">
    <location>
        <begin position="42"/>
        <end position="60"/>
    </location>
</feature>
<keyword evidence="1" id="KW-1133">Transmembrane helix</keyword>
<name>A0A1Z4KKK6_ANAVA</name>
<feature type="transmembrane region" description="Helical" evidence="1">
    <location>
        <begin position="16"/>
        <end position="36"/>
    </location>
</feature>
<evidence type="ECO:0000256" key="1">
    <source>
        <dbReference type="SAM" id="Phobius"/>
    </source>
</evidence>
<accession>A0A1Z4KKK6</accession>
<proteinExistence type="predicted"/>
<organism evidence="2 3">
    <name type="scientific">Trichormus variabilis NIES-23</name>
    <dbReference type="NCBI Taxonomy" id="1973479"/>
    <lineage>
        <taxon>Bacteria</taxon>
        <taxon>Bacillati</taxon>
        <taxon>Cyanobacteriota</taxon>
        <taxon>Cyanophyceae</taxon>
        <taxon>Nostocales</taxon>
        <taxon>Nostocaceae</taxon>
        <taxon>Trichormus</taxon>
    </lineage>
</organism>